<dbReference type="Proteomes" id="UP001296230">
    <property type="component" value="Chromosome"/>
</dbReference>
<accession>A0AAD2JTY3</accession>
<protein>
    <submittedName>
        <fullName evidence="2">Uncharacterized protein</fullName>
    </submittedName>
</protein>
<dbReference type="EMBL" id="OY757061">
    <property type="protein sequence ID" value="CAK1344532.1"/>
    <property type="molecule type" value="Genomic_DNA"/>
</dbReference>
<feature type="compositionally biased region" description="Basic and acidic residues" evidence="1">
    <location>
        <begin position="7"/>
        <end position="28"/>
    </location>
</feature>
<gene>
    <name evidence="2" type="ORF">K10PH82C1_LOCUS13</name>
</gene>
<reference evidence="2" key="1">
    <citation type="submission" date="2023-10" db="EMBL/GenBank/DDBJ databases">
        <authorList>
            <person name="Robby Concha-Eloko"/>
            <person name="Pilar Barberan- Martinez"/>
            <person name="Rafael Sanjuan"/>
            <person name="Pilar Domingo-Calap"/>
        </authorList>
    </citation>
    <scope>NUCLEOTIDE SEQUENCE</scope>
</reference>
<feature type="compositionally biased region" description="Basic residues" evidence="1">
    <location>
        <begin position="29"/>
        <end position="48"/>
    </location>
</feature>
<evidence type="ECO:0000313" key="3">
    <source>
        <dbReference type="Proteomes" id="UP001296230"/>
    </source>
</evidence>
<sequence length="48" mass="5775">MYTSGHNLEKVIKSERKREKQAFDEFMPKSRKKTQARGGSMKRKWMEV</sequence>
<proteinExistence type="predicted"/>
<name>A0AAD2JTY3_9CAUD</name>
<evidence type="ECO:0000313" key="2">
    <source>
        <dbReference type="EMBL" id="CAK1344532.1"/>
    </source>
</evidence>
<feature type="region of interest" description="Disordered" evidence="1">
    <location>
        <begin position="1"/>
        <end position="48"/>
    </location>
</feature>
<keyword evidence="3" id="KW-1185">Reference proteome</keyword>
<organism evidence="2 3">
    <name type="scientific">Klebsiella phage vB_Kpn_K10PH82C1</name>
    <dbReference type="NCBI Taxonomy" id="3071631"/>
    <lineage>
        <taxon>Viruses</taxon>
        <taxon>Duplodnaviria</taxon>
        <taxon>Heunggongvirae</taxon>
        <taxon>Uroviricota</taxon>
        <taxon>Caudoviricetes</taxon>
        <taxon>Autographivirales</taxon>
        <taxon>Autotranscriptaviridae</taxon>
        <taxon>Studiervirinae</taxon>
        <taxon>Benllochvirus</taxon>
        <taxon>Benllochvirus K10PH82C1</taxon>
    </lineage>
</organism>
<evidence type="ECO:0000256" key="1">
    <source>
        <dbReference type="SAM" id="MobiDB-lite"/>
    </source>
</evidence>